<dbReference type="InterPro" id="IPR014044">
    <property type="entry name" value="CAP_dom"/>
</dbReference>
<dbReference type="PRINTS" id="PR00837">
    <property type="entry name" value="V5TPXLIKE"/>
</dbReference>
<evidence type="ECO:0000259" key="1">
    <source>
        <dbReference type="SMART" id="SM00198"/>
    </source>
</evidence>
<dbReference type="SMART" id="SM00198">
    <property type="entry name" value="SCP"/>
    <property type="match status" value="1"/>
</dbReference>
<proteinExistence type="predicted"/>
<dbReference type="PROSITE" id="PS01009">
    <property type="entry name" value="CRISP_1"/>
    <property type="match status" value="1"/>
</dbReference>
<organism evidence="2 3">
    <name type="scientific">Magallana gigas</name>
    <name type="common">Pacific oyster</name>
    <name type="synonym">Crassostrea gigas</name>
    <dbReference type="NCBI Taxonomy" id="29159"/>
    <lineage>
        <taxon>Eukaryota</taxon>
        <taxon>Metazoa</taxon>
        <taxon>Spiralia</taxon>
        <taxon>Lophotrochozoa</taxon>
        <taxon>Mollusca</taxon>
        <taxon>Bivalvia</taxon>
        <taxon>Autobranchia</taxon>
        <taxon>Pteriomorphia</taxon>
        <taxon>Ostreida</taxon>
        <taxon>Ostreoidea</taxon>
        <taxon>Ostreidae</taxon>
        <taxon>Magallana</taxon>
    </lineage>
</organism>
<protein>
    <recommendedName>
        <fullName evidence="1">SCP domain-containing protein</fullName>
    </recommendedName>
</protein>
<dbReference type="PANTHER" id="PTHR10334">
    <property type="entry name" value="CYSTEINE-RICH SECRETORY PROTEIN-RELATED"/>
    <property type="match status" value="1"/>
</dbReference>
<dbReference type="SUPFAM" id="SSF55797">
    <property type="entry name" value="PR-1-like"/>
    <property type="match status" value="1"/>
</dbReference>
<sequence>MLELGDKQKLIYCIAHVCNGHACRSIRIILLLGLAIAAFAQNDFLEAHNQIRRQERGAANMKMMSWSPELATVAQRWANTCREGHNPRRSSSSYRNLGENIYRRTDRASAIDVVKNWYSEKRQYNFNYNHCFGVCGHYTQVVWADSDALGCGVAYCRNLFGGRGGYNYVCNYGPAGNWNGKKPYIAGRQCSRCPRGYRCQNGLCAKSAWK</sequence>
<dbReference type="InterPro" id="IPR001283">
    <property type="entry name" value="CRISP-related"/>
</dbReference>
<reference evidence="2" key="1">
    <citation type="submission" date="2022-08" db="UniProtKB">
        <authorList>
            <consortium name="EnsemblMetazoa"/>
        </authorList>
    </citation>
    <scope>IDENTIFICATION</scope>
    <source>
        <strain evidence="2">05x7-T-G4-1.051#20</strain>
    </source>
</reference>
<accession>A0A8W8NE72</accession>
<dbReference type="InterPro" id="IPR018244">
    <property type="entry name" value="Allrgn_V5/Tpx1_CS"/>
</dbReference>
<evidence type="ECO:0000313" key="3">
    <source>
        <dbReference type="Proteomes" id="UP000005408"/>
    </source>
</evidence>
<feature type="domain" description="SCP" evidence="1">
    <location>
        <begin position="39"/>
        <end position="180"/>
    </location>
</feature>
<dbReference type="AlphaFoldDB" id="A0A8W8NE72"/>
<dbReference type="EnsemblMetazoa" id="G5797.1">
    <property type="protein sequence ID" value="G5797.1:cds"/>
    <property type="gene ID" value="G5797"/>
</dbReference>
<name>A0A8W8NE72_MAGGI</name>
<dbReference type="GO" id="GO:0005576">
    <property type="term" value="C:extracellular region"/>
    <property type="evidence" value="ECO:0007669"/>
    <property type="project" value="InterPro"/>
</dbReference>
<dbReference type="Pfam" id="PF00188">
    <property type="entry name" value="CAP"/>
    <property type="match status" value="1"/>
</dbReference>
<dbReference type="Proteomes" id="UP000005408">
    <property type="component" value="Unassembled WGS sequence"/>
</dbReference>
<dbReference type="Gene3D" id="3.40.33.10">
    <property type="entry name" value="CAP"/>
    <property type="match status" value="1"/>
</dbReference>
<dbReference type="InterPro" id="IPR035940">
    <property type="entry name" value="CAP_sf"/>
</dbReference>
<evidence type="ECO:0000313" key="2">
    <source>
        <dbReference type="EnsemblMetazoa" id="G5797.1:cds"/>
    </source>
</evidence>
<keyword evidence="3" id="KW-1185">Reference proteome</keyword>